<dbReference type="GO" id="GO:0004653">
    <property type="term" value="F:polypeptide N-acetylgalactosaminyltransferase activity"/>
    <property type="evidence" value="ECO:0000318"/>
    <property type="project" value="GO_Central"/>
</dbReference>
<dbReference type="PANTHER" id="PTHR34496:SF6">
    <property type="entry name" value="GLYCOSYLTRANSFERASE 2-LIKE DOMAIN-CONTAINING PROTEIN"/>
    <property type="match status" value="1"/>
</dbReference>
<feature type="region of interest" description="Disordered" evidence="1">
    <location>
        <begin position="59"/>
        <end position="125"/>
    </location>
</feature>
<protein>
    <submittedName>
        <fullName evidence="2">Uncharacterized protein</fullName>
    </submittedName>
</protein>
<dbReference type="STRING" id="105231.A0A1Y1HP53"/>
<evidence type="ECO:0000313" key="2">
    <source>
        <dbReference type="EMBL" id="GAQ80410.1"/>
    </source>
</evidence>
<dbReference type="InterPro" id="IPR021067">
    <property type="entry name" value="Glycosyltransferase"/>
</dbReference>
<dbReference type="EMBL" id="DF237002">
    <property type="protein sequence ID" value="GAQ80410.1"/>
    <property type="molecule type" value="Genomic_DNA"/>
</dbReference>
<gene>
    <name evidence="2" type="ORF">KFL_000530370</name>
</gene>
<organism evidence="2 3">
    <name type="scientific">Klebsormidium nitens</name>
    <name type="common">Green alga</name>
    <name type="synonym">Ulothrix nitens</name>
    <dbReference type="NCBI Taxonomy" id="105231"/>
    <lineage>
        <taxon>Eukaryota</taxon>
        <taxon>Viridiplantae</taxon>
        <taxon>Streptophyta</taxon>
        <taxon>Klebsormidiophyceae</taxon>
        <taxon>Klebsormidiales</taxon>
        <taxon>Klebsormidiaceae</taxon>
        <taxon>Klebsormidium</taxon>
    </lineage>
</organism>
<keyword evidence="3" id="KW-1185">Reference proteome</keyword>
<accession>A0A1Y1HP53</accession>
<feature type="compositionally biased region" description="Basic and acidic residues" evidence="1">
    <location>
        <begin position="111"/>
        <end position="123"/>
    </location>
</feature>
<dbReference type="Proteomes" id="UP000054558">
    <property type="component" value="Unassembled WGS sequence"/>
</dbReference>
<dbReference type="AlphaFoldDB" id="A0A1Y1HP53"/>
<dbReference type="GO" id="GO:0006493">
    <property type="term" value="P:protein O-linked glycosylation"/>
    <property type="evidence" value="ECO:0000318"/>
    <property type="project" value="GO_Central"/>
</dbReference>
<proteinExistence type="predicted"/>
<dbReference type="GO" id="GO:0098609">
    <property type="term" value="P:cell-cell adhesion"/>
    <property type="evidence" value="ECO:0000318"/>
    <property type="project" value="GO_Central"/>
</dbReference>
<feature type="region of interest" description="Disordered" evidence="1">
    <location>
        <begin position="556"/>
        <end position="660"/>
    </location>
</feature>
<sequence length="660" mass="74098">MPGNFTSSVFESMDQAARTNALAAVGGKVQLNGEEDQVLKEITSPVLENVEGESIEQAQTTLEDGTDTLEGQSTQSSEEKKGDRLEEVEPTEVKSVEEPAEDNTEISQVQVREREPVPEETPRGRVRSRLLSARDFNGDRPKGDPVLWDGTIFVGMAAYRDPDCQDTVWSAFSMAANPERVSLGIYQQHADEDQDCLAFQHVICPPQNRSAMVLASPEEKANRPWFKASPEEIAQVCTGLKRVAIKRVGFMEGMGPTVARYYTQTLVGDQTFFLQVDSHSHFIWAWDVEILRNWKATGNAKAVISGTYPVPHTRMPEWLKRPHPQVPKGDGVVQLPMMFDMTEAVDYRRIDETDMSPNGPLPPLEGFELDYIPDIVAIICQIKYVHDASDMPRCESAQFVRNPGHPIKVPFWTAGISFSTTQAIKDVPYDPYTPYLFDGEEFSTAARLWTWGYDVYAPFTDIVFHVYESRYKRNKYWEIDWGERYRIQQISARRIRYILGMPLPADAEFDRTELERFGLGKVRPLQEFLDMAGIDLVNMTSFHICAEVQAGRFPDPNRNLTQAKFVDPAQPLEHTKPPAPPEPESRDETLLEVQEGGATAQEGVKSGVENGLVSETETGLEVEAETVSVDAQAQAVEKREAKLGGDAQRGDFEEVRQKGP</sequence>
<feature type="compositionally biased region" description="Polar residues" evidence="1">
    <location>
        <begin position="59"/>
        <end position="76"/>
    </location>
</feature>
<dbReference type="Pfam" id="PF11397">
    <property type="entry name" value="GlcNAc"/>
    <property type="match status" value="1"/>
</dbReference>
<dbReference type="OrthoDB" id="76265at2759"/>
<dbReference type="OMA" id="YRRENTH"/>
<feature type="compositionally biased region" description="Basic and acidic residues" evidence="1">
    <location>
        <begin position="636"/>
        <end position="660"/>
    </location>
</feature>
<name>A0A1Y1HP53_KLENI</name>
<feature type="compositionally biased region" description="Basic and acidic residues" evidence="1">
    <location>
        <begin position="77"/>
        <end position="97"/>
    </location>
</feature>
<evidence type="ECO:0000313" key="3">
    <source>
        <dbReference type="Proteomes" id="UP000054558"/>
    </source>
</evidence>
<dbReference type="PANTHER" id="PTHR34496">
    <property type="entry name" value="GLCNAC TRANSFERASE-RELATED"/>
    <property type="match status" value="1"/>
</dbReference>
<evidence type="ECO:0000256" key="1">
    <source>
        <dbReference type="SAM" id="MobiDB-lite"/>
    </source>
</evidence>
<reference evidence="2 3" key="1">
    <citation type="journal article" date="2014" name="Nat. Commun.">
        <title>Klebsormidium flaccidum genome reveals primary factors for plant terrestrial adaptation.</title>
        <authorList>
            <person name="Hori K."/>
            <person name="Maruyama F."/>
            <person name="Fujisawa T."/>
            <person name="Togashi T."/>
            <person name="Yamamoto N."/>
            <person name="Seo M."/>
            <person name="Sato S."/>
            <person name="Yamada T."/>
            <person name="Mori H."/>
            <person name="Tajima N."/>
            <person name="Moriyama T."/>
            <person name="Ikeuchi M."/>
            <person name="Watanabe M."/>
            <person name="Wada H."/>
            <person name="Kobayashi K."/>
            <person name="Saito M."/>
            <person name="Masuda T."/>
            <person name="Sasaki-Sekimoto Y."/>
            <person name="Mashiguchi K."/>
            <person name="Awai K."/>
            <person name="Shimojima M."/>
            <person name="Masuda S."/>
            <person name="Iwai M."/>
            <person name="Nobusawa T."/>
            <person name="Narise T."/>
            <person name="Kondo S."/>
            <person name="Saito H."/>
            <person name="Sato R."/>
            <person name="Murakawa M."/>
            <person name="Ihara Y."/>
            <person name="Oshima-Yamada Y."/>
            <person name="Ohtaka K."/>
            <person name="Satoh M."/>
            <person name="Sonobe K."/>
            <person name="Ishii M."/>
            <person name="Ohtani R."/>
            <person name="Kanamori-Sato M."/>
            <person name="Honoki R."/>
            <person name="Miyazaki D."/>
            <person name="Mochizuki H."/>
            <person name="Umetsu J."/>
            <person name="Higashi K."/>
            <person name="Shibata D."/>
            <person name="Kamiya Y."/>
            <person name="Sato N."/>
            <person name="Nakamura Y."/>
            <person name="Tabata S."/>
            <person name="Ida S."/>
            <person name="Kurokawa K."/>
            <person name="Ohta H."/>
        </authorList>
    </citation>
    <scope>NUCLEOTIDE SEQUENCE [LARGE SCALE GENOMIC DNA]</scope>
    <source>
        <strain evidence="2 3">NIES-2285</strain>
    </source>
</reference>